<name>A0ABZ2JNS0_9PSED</name>
<dbReference type="InterPro" id="IPR011990">
    <property type="entry name" value="TPR-like_helical_dom_sf"/>
</dbReference>
<dbReference type="Proteomes" id="UP001375228">
    <property type="component" value="Chromosome"/>
</dbReference>
<accession>A0ABZ2JNS0</accession>
<sequence length="507" mass="56295">MAKPRVFIGSSVEGLNVAYSVQQNLLYVAEVTVWDQGVFELSRTTMESLTAALSENDFAVFVFSPDDLLSIRNETATAVRDNVLFEFGLFIGKLGRDRVFFILPSGGELHLPTDLLGVTAGKYESNRSDGSMQAATGPVCHQIRQQIQKLGIVPGRVSVEEDVGGVDSVENKKRDWLFDFIDKKYEQAKSALQDEMASLAGEELLQKKAWFLYCDLKIKNDGDVGPLIDLATEHSNDSDLQSLVASLLRFEGYSSKALDLLCAVQATRPKDSKIALAIALCHTDAVDSDSAIAALQFTGSDEFPDVAVRLAEIFESDDRKNDALLAIQRCYAKHPDNRELRFKYARLAQDAGQDTIALYLLDRLTLDDPESAEYWGYLGNSCLNLDLDDMALYAYRRAEKLMKVDGDSQWISANIGNLLTNKGLPTEACVYLERAVKYEPNSEYSHDRFAMALRKKSVETKEFQSKCGEGRRKLREAESKIALGNNTESDVSQGLRNASKPTLLLNV</sequence>
<organism evidence="2 3">
    <name type="scientific">Pseudomonas juntendi</name>
    <dbReference type="NCBI Taxonomy" id="2666183"/>
    <lineage>
        <taxon>Bacteria</taxon>
        <taxon>Pseudomonadati</taxon>
        <taxon>Pseudomonadota</taxon>
        <taxon>Gammaproteobacteria</taxon>
        <taxon>Pseudomonadales</taxon>
        <taxon>Pseudomonadaceae</taxon>
        <taxon>Pseudomonas</taxon>
    </lineage>
</organism>
<dbReference type="RefSeq" id="WP_338725028.1">
    <property type="nucleotide sequence ID" value="NZ_CP146690.1"/>
</dbReference>
<proteinExistence type="predicted"/>
<dbReference type="SUPFAM" id="SSF48452">
    <property type="entry name" value="TPR-like"/>
    <property type="match status" value="1"/>
</dbReference>
<evidence type="ECO:0000259" key="1">
    <source>
        <dbReference type="Pfam" id="PF10137"/>
    </source>
</evidence>
<feature type="domain" description="CD-NTase-associated protein 12/Pycsar effector protein TIR" evidence="1">
    <location>
        <begin position="5"/>
        <end position="124"/>
    </location>
</feature>
<dbReference type="SMART" id="SM00028">
    <property type="entry name" value="TPR"/>
    <property type="match status" value="3"/>
</dbReference>
<reference evidence="2 3" key="1">
    <citation type="submission" date="2024-03" db="EMBL/GenBank/DDBJ databases">
        <title>Pseudomonas juntendi.</title>
        <authorList>
            <person name="Liu Y."/>
        </authorList>
    </citation>
    <scope>NUCLEOTIDE SEQUENCE [LARGE SCALE GENOMIC DNA]</scope>
    <source>
        <strain evidence="2 3">L4046hy</strain>
    </source>
</reference>
<dbReference type="Pfam" id="PF10137">
    <property type="entry name" value="CAP12-PCTIR_TIR"/>
    <property type="match status" value="1"/>
</dbReference>
<keyword evidence="3" id="KW-1185">Reference proteome</keyword>
<evidence type="ECO:0000313" key="3">
    <source>
        <dbReference type="Proteomes" id="UP001375228"/>
    </source>
</evidence>
<dbReference type="InterPro" id="IPR019734">
    <property type="entry name" value="TPR_rpt"/>
</dbReference>
<evidence type="ECO:0000313" key="2">
    <source>
        <dbReference type="EMBL" id="WWY22653.1"/>
    </source>
</evidence>
<gene>
    <name evidence="2" type="ORF">V9385_08680</name>
</gene>
<dbReference type="Gene3D" id="1.25.40.10">
    <property type="entry name" value="Tetratricopeptide repeat domain"/>
    <property type="match status" value="1"/>
</dbReference>
<protein>
    <submittedName>
        <fullName evidence="2">TIR domain-containing protein</fullName>
    </submittedName>
</protein>
<dbReference type="EMBL" id="CP146691">
    <property type="protein sequence ID" value="WWY22653.1"/>
    <property type="molecule type" value="Genomic_DNA"/>
</dbReference>
<dbReference type="InterPro" id="IPR019302">
    <property type="entry name" value="CAP12/PCTIR_TIR_dom"/>
</dbReference>